<evidence type="ECO:0000256" key="16">
    <source>
        <dbReference type="SAM" id="Coils"/>
    </source>
</evidence>
<keyword evidence="10 14" id="KW-0472">Membrane</keyword>
<keyword evidence="4 14" id="KW-1003">Cell membrane</keyword>
<keyword evidence="9 14" id="KW-0406">Ion transport</keyword>
<evidence type="ECO:0000256" key="8">
    <source>
        <dbReference type="ARBA" id="ARBA00022989"/>
    </source>
</evidence>
<dbReference type="STRING" id="857290.HMPREF9156_00670"/>
<reference evidence="17 18" key="1">
    <citation type="submission" date="2012-01" db="EMBL/GenBank/DDBJ databases">
        <title>The Genome Sequence of Scardovia wiggsiae F0424.</title>
        <authorList>
            <consortium name="The Broad Institute Genome Sequencing Platform"/>
            <person name="Earl A."/>
            <person name="Ward D."/>
            <person name="Feldgarden M."/>
            <person name="Gevers D."/>
            <person name="Izard J."/>
            <person name="Ganesan A."/>
            <person name="Baranova O.V."/>
            <person name="Blanton J.M."/>
            <person name="Tanner A.C."/>
            <person name="Mathney J."/>
            <person name="Dewhirst F.E."/>
            <person name="Young S.K."/>
            <person name="Zeng Q."/>
            <person name="Gargeya S."/>
            <person name="Fitzgerald M."/>
            <person name="Haas B."/>
            <person name="Abouelleil A."/>
            <person name="Alvarado L."/>
            <person name="Arachchi H.M."/>
            <person name="Berlin A."/>
            <person name="Chapman S.B."/>
            <person name="Gearin G."/>
            <person name="Goldberg J."/>
            <person name="Griggs A."/>
            <person name="Gujja S."/>
            <person name="Hansen M."/>
            <person name="Heiman D."/>
            <person name="Howarth C."/>
            <person name="Larimer J."/>
            <person name="Lui A."/>
            <person name="MacDonald P.J.P."/>
            <person name="McCowen C."/>
            <person name="Montmayeur A."/>
            <person name="Murphy C."/>
            <person name="Neiman D."/>
            <person name="Pearson M."/>
            <person name="Priest M."/>
            <person name="Roberts A."/>
            <person name="Saif S."/>
            <person name="Shea T."/>
            <person name="Sisk P."/>
            <person name="Stolte C."/>
            <person name="Sykes S."/>
            <person name="Wortman J."/>
            <person name="Nusbaum C."/>
            <person name="Birren B."/>
        </authorList>
    </citation>
    <scope>NUCLEOTIDE SEQUENCE [LARGE SCALE GENOMIC DNA]</scope>
    <source>
        <strain evidence="17 18">F0424</strain>
    </source>
</reference>
<evidence type="ECO:0000256" key="4">
    <source>
        <dbReference type="ARBA" id="ARBA00022475"/>
    </source>
</evidence>
<evidence type="ECO:0000256" key="9">
    <source>
        <dbReference type="ARBA" id="ARBA00023065"/>
    </source>
</evidence>
<organism evidence="17 18">
    <name type="scientific">Scardovia wiggsiae F0424</name>
    <dbReference type="NCBI Taxonomy" id="857290"/>
    <lineage>
        <taxon>Bacteria</taxon>
        <taxon>Bacillati</taxon>
        <taxon>Actinomycetota</taxon>
        <taxon>Actinomycetes</taxon>
        <taxon>Bifidobacteriales</taxon>
        <taxon>Bifidobacteriaceae</taxon>
        <taxon>Scardovia</taxon>
    </lineage>
</organism>
<accession>J0X1G1</accession>
<gene>
    <name evidence="14" type="primary">atpF</name>
    <name evidence="17" type="ORF">HMPREF9156_00670</name>
</gene>
<keyword evidence="7 14" id="KW-0375">Hydrogen ion transport</keyword>
<dbReference type="HOGENOM" id="CLU_079215_5_0_11"/>
<dbReference type="HAMAP" id="MF_01398">
    <property type="entry name" value="ATP_synth_b_bprime"/>
    <property type="match status" value="1"/>
</dbReference>
<dbReference type="Gene3D" id="1.20.5.620">
    <property type="entry name" value="F1F0 ATP synthase subunit B, membrane domain"/>
    <property type="match status" value="1"/>
</dbReference>
<dbReference type="Pfam" id="PF00430">
    <property type="entry name" value="ATP-synt_B"/>
    <property type="match status" value="1"/>
</dbReference>
<dbReference type="GO" id="GO:0045259">
    <property type="term" value="C:proton-transporting ATP synthase complex"/>
    <property type="evidence" value="ECO:0007669"/>
    <property type="project" value="UniProtKB-KW"/>
</dbReference>
<keyword evidence="11 14" id="KW-0066">ATP synthesis</keyword>
<evidence type="ECO:0000256" key="6">
    <source>
        <dbReference type="ARBA" id="ARBA00022692"/>
    </source>
</evidence>
<keyword evidence="6 14" id="KW-0812">Transmembrane</keyword>
<dbReference type="GO" id="GO:0046933">
    <property type="term" value="F:proton-transporting ATP synthase activity, rotational mechanism"/>
    <property type="evidence" value="ECO:0007669"/>
    <property type="project" value="UniProtKB-UniRule"/>
</dbReference>
<evidence type="ECO:0000256" key="12">
    <source>
        <dbReference type="ARBA" id="ARBA00025198"/>
    </source>
</evidence>
<evidence type="ECO:0000256" key="15">
    <source>
        <dbReference type="RuleBase" id="RU003848"/>
    </source>
</evidence>
<dbReference type="InterPro" id="IPR005864">
    <property type="entry name" value="ATP_synth_F0_bsu_bac"/>
</dbReference>
<feature type="transmembrane region" description="Helical" evidence="14">
    <location>
        <begin position="20"/>
        <end position="38"/>
    </location>
</feature>
<dbReference type="PANTHER" id="PTHR33445">
    <property type="entry name" value="ATP SYNTHASE SUBUNIT B', CHLOROPLASTIC"/>
    <property type="match status" value="1"/>
</dbReference>
<evidence type="ECO:0000313" key="18">
    <source>
        <dbReference type="Proteomes" id="UP000006415"/>
    </source>
</evidence>
<dbReference type="CDD" id="cd06503">
    <property type="entry name" value="ATP-synt_Fo_b"/>
    <property type="match status" value="1"/>
</dbReference>
<evidence type="ECO:0000256" key="14">
    <source>
        <dbReference type="HAMAP-Rule" id="MF_01398"/>
    </source>
</evidence>
<evidence type="ECO:0000256" key="2">
    <source>
        <dbReference type="ARBA" id="ARBA00005513"/>
    </source>
</evidence>
<dbReference type="AlphaFoldDB" id="J0X1G1"/>
<dbReference type="Proteomes" id="UP000006415">
    <property type="component" value="Unassembled WGS sequence"/>
</dbReference>
<keyword evidence="3 14" id="KW-0813">Transport</keyword>
<dbReference type="GO" id="GO:0005886">
    <property type="term" value="C:plasma membrane"/>
    <property type="evidence" value="ECO:0007669"/>
    <property type="project" value="UniProtKB-SubCell"/>
</dbReference>
<evidence type="ECO:0000313" key="17">
    <source>
        <dbReference type="EMBL" id="EJD65226.1"/>
    </source>
</evidence>
<comment type="subunit">
    <text evidence="13 14">F-type ATPases have 2 components, F(1) - the catalytic core - and F(0) - the membrane proton channel. F(1) has five subunits: alpha(3), beta(3), gamma(1), delta(1), epsilon(1). F(0) has three main subunits: a(1), b(2) and c(10-14). The alpha and beta chains form an alternating ring which encloses part of the gamma chain. F(1) is attached to F(0) by a central stalk formed by the gamma and epsilon chains, while a peripheral stalk is formed by the delta and b chains.</text>
</comment>
<comment type="subcellular location">
    <subcellularLocation>
        <location evidence="1 14">Cell membrane</location>
        <topology evidence="1 14">Single-pass membrane protein</topology>
    </subcellularLocation>
</comment>
<dbReference type="PANTHER" id="PTHR33445:SF1">
    <property type="entry name" value="ATP SYNTHASE SUBUNIT B"/>
    <property type="match status" value="1"/>
</dbReference>
<evidence type="ECO:0000256" key="13">
    <source>
        <dbReference type="ARBA" id="ARBA00025830"/>
    </source>
</evidence>
<dbReference type="InterPro" id="IPR050059">
    <property type="entry name" value="ATP_synthase_B_chain"/>
</dbReference>
<evidence type="ECO:0000256" key="7">
    <source>
        <dbReference type="ARBA" id="ARBA00022781"/>
    </source>
</evidence>
<feature type="coiled-coil region" evidence="16">
    <location>
        <begin position="49"/>
        <end position="127"/>
    </location>
</feature>
<keyword evidence="5 14" id="KW-0138">CF(0)</keyword>
<dbReference type="InterPro" id="IPR028987">
    <property type="entry name" value="ATP_synth_B-like_membr_sf"/>
</dbReference>
<evidence type="ECO:0000256" key="5">
    <source>
        <dbReference type="ARBA" id="ARBA00022547"/>
    </source>
</evidence>
<dbReference type="GO" id="GO:0046961">
    <property type="term" value="F:proton-transporting ATPase activity, rotational mechanism"/>
    <property type="evidence" value="ECO:0007669"/>
    <property type="project" value="TreeGrafter"/>
</dbReference>
<comment type="similarity">
    <text evidence="2 14 15">Belongs to the ATPase B chain family.</text>
</comment>
<evidence type="ECO:0000256" key="11">
    <source>
        <dbReference type="ARBA" id="ARBA00023310"/>
    </source>
</evidence>
<evidence type="ECO:0000256" key="10">
    <source>
        <dbReference type="ARBA" id="ARBA00023136"/>
    </source>
</evidence>
<protein>
    <recommendedName>
        <fullName evidence="14">ATP synthase subunit b</fullName>
    </recommendedName>
    <alternativeName>
        <fullName evidence="14">ATP synthase F(0) sector subunit b</fullName>
    </alternativeName>
    <alternativeName>
        <fullName evidence="14">ATPase subunit I</fullName>
    </alternativeName>
    <alternativeName>
        <fullName evidence="14">F-type ATPase subunit b</fullName>
        <shortName evidence="14">F-ATPase subunit b</shortName>
    </alternativeName>
</protein>
<keyword evidence="16" id="KW-0175">Coiled coil</keyword>
<dbReference type="InterPro" id="IPR002146">
    <property type="entry name" value="ATP_synth_b/b'su_bac/chlpt"/>
</dbReference>
<proteinExistence type="inferred from homology"/>
<keyword evidence="18" id="KW-1185">Reference proteome</keyword>
<dbReference type="EMBL" id="AGZS01000002">
    <property type="protein sequence ID" value="EJD65226.1"/>
    <property type="molecule type" value="Genomic_DNA"/>
</dbReference>
<dbReference type="NCBIfam" id="TIGR01144">
    <property type="entry name" value="ATP_synt_b"/>
    <property type="match status" value="1"/>
</dbReference>
<evidence type="ECO:0000256" key="3">
    <source>
        <dbReference type="ARBA" id="ARBA00022448"/>
    </source>
</evidence>
<sequence>MITMAADGIELFLPKTYDMFWSLVVLIILGVFFFIFFMPRFKKIFDERASRIEGNIAKAEQANKDAQAAKEKYEGQLKNARVEASKIRDNARAEATNIIADARSRAESEAQQIADNAQRSIESQQQQALVSLKSEVGAIATALAGKILDTKLQKGDVQDSMIDSMISSMEKTDKADHAE</sequence>
<dbReference type="eggNOG" id="COG0711">
    <property type="taxonomic scope" value="Bacteria"/>
</dbReference>
<keyword evidence="8 14" id="KW-1133">Transmembrane helix</keyword>
<dbReference type="SUPFAM" id="SSF81573">
    <property type="entry name" value="F1F0 ATP synthase subunit B, membrane domain"/>
    <property type="match status" value="1"/>
</dbReference>
<comment type="function">
    <text evidence="14">Component of the F(0) channel, it forms part of the peripheral stalk, linking F(1) to F(0).</text>
</comment>
<name>J0X1G1_9BIFI</name>
<dbReference type="NCBIfam" id="NF004412">
    <property type="entry name" value="PRK05759.1-3"/>
    <property type="match status" value="1"/>
</dbReference>
<comment type="function">
    <text evidence="12 14">F(1)F(0) ATP synthase produces ATP from ADP in the presence of a proton or sodium gradient. F-type ATPases consist of two structural domains, F(1) containing the extramembraneous catalytic core and F(0) containing the membrane proton channel, linked together by a central stalk and a peripheral stalk. During catalysis, ATP synthesis in the catalytic domain of F(1) is coupled via a rotary mechanism of the central stalk subunits to proton translocation.</text>
</comment>
<evidence type="ECO:0000256" key="1">
    <source>
        <dbReference type="ARBA" id="ARBA00004162"/>
    </source>
</evidence>
<comment type="caution">
    <text evidence="17">The sequence shown here is derived from an EMBL/GenBank/DDBJ whole genome shotgun (WGS) entry which is preliminary data.</text>
</comment>